<evidence type="ECO:0000313" key="2">
    <source>
        <dbReference type="EMBL" id="DAF42849.1"/>
    </source>
</evidence>
<name>A0A8S5RW64_9CAUD</name>
<accession>A0A8S5RW64</accession>
<evidence type="ECO:0000256" key="1">
    <source>
        <dbReference type="SAM" id="Phobius"/>
    </source>
</evidence>
<keyword evidence="1" id="KW-0472">Membrane</keyword>
<protein>
    <submittedName>
        <fullName evidence="2">Uncharacterized protein</fullName>
    </submittedName>
</protein>
<organism evidence="2">
    <name type="scientific">Siphoviridae sp. ctHip2</name>
    <dbReference type="NCBI Taxonomy" id="2827830"/>
    <lineage>
        <taxon>Viruses</taxon>
        <taxon>Duplodnaviria</taxon>
        <taxon>Heunggongvirae</taxon>
        <taxon>Uroviricota</taxon>
        <taxon>Caudoviricetes</taxon>
    </lineage>
</organism>
<keyword evidence="1" id="KW-1133">Transmembrane helix</keyword>
<proteinExistence type="predicted"/>
<keyword evidence="1" id="KW-0812">Transmembrane</keyword>
<dbReference type="EMBL" id="BK032497">
    <property type="protein sequence ID" value="DAF42849.1"/>
    <property type="molecule type" value="Genomic_DNA"/>
</dbReference>
<reference evidence="2" key="1">
    <citation type="journal article" date="2021" name="Proc. Natl. Acad. Sci. U.S.A.">
        <title>A Catalog of Tens of Thousands of Viruses from Human Metagenomes Reveals Hidden Associations with Chronic Diseases.</title>
        <authorList>
            <person name="Tisza M.J."/>
            <person name="Buck C.B."/>
        </authorList>
    </citation>
    <scope>NUCLEOTIDE SEQUENCE</scope>
    <source>
        <strain evidence="2">CtHip2</strain>
    </source>
</reference>
<sequence>MKFFFIFNYILLFFLNYYIIKLEKERGNRMNITVKTDLYIVKEVIKKTTLTKRLNVGDKINLIGYLDSSNSSYAKLKSTQFQLVINGKKTDIFMPQRKMETFLKEQLLVVNISKDDVINSFEEQDLKSVKLEDTKLGNDFVPIEKVFKAYKSDEPFKELTRLFYNDLVVDFTRKAYYKGNDSYDYYFKVLYEKESHKTLVIYKIENNWNNNTLTRKLKASTVEFKVLK</sequence>
<feature type="transmembrane region" description="Helical" evidence="1">
    <location>
        <begin position="6"/>
        <end position="22"/>
    </location>
</feature>